<keyword evidence="6" id="KW-0564">Palmitate</keyword>
<dbReference type="PROSITE" id="PS51882">
    <property type="entry name" value="G_ALPHA"/>
    <property type="match status" value="1"/>
</dbReference>
<feature type="region of interest" description="Disordered" evidence="11">
    <location>
        <begin position="1"/>
        <end position="20"/>
    </location>
</feature>
<dbReference type="GO" id="GO:0046872">
    <property type="term" value="F:metal ion binding"/>
    <property type="evidence" value="ECO:0007669"/>
    <property type="project" value="UniProtKB-KW"/>
</dbReference>
<gene>
    <name evidence="12" type="ORF">MSPICULIGERA_LOCUS20086</name>
</gene>
<dbReference type="GO" id="GO:0005834">
    <property type="term" value="C:heterotrimeric G-protein complex"/>
    <property type="evidence" value="ECO:0007669"/>
    <property type="project" value="TreeGrafter"/>
</dbReference>
<keyword evidence="3 9" id="KW-0547">Nucleotide-binding</keyword>
<dbReference type="GO" id="GO:0007188">
    <property type="term" value="P:adenylate cyclase-modulating G protein-coupled receptor signaling pathway"/>
    <property type="evidence" value="ECO:0007669"/>
    <property type="project" value="TreeGrafter"/>
</dbReference>
<dbReference type="GO" id="GO:0005525">
    <property type="term" value="F:GTP binding"/>
    <property type="evidence" value="ECO:0007669"/>
    <property type="project" value="UniProtKB-KW"/>
</dbReference>
<dbReference type="Proteomes" id="UP001177023">
    <property type="component" value="Unassembled WGS sequence"/>
</dbReference>
<feature type="binding site" evidence="9">
    <location>
        <position position="291"/>
    </location>
    <ligand>
        <name>GTP</name>
        <dbReference type="ChEBI" id="CHEBI:37565"/>
    </ligand>
</feature>
<name>A0AA36D8Y1_9BILA</name>
<proteinExistence type="predicted"/>
<evidence type="ECO:0000313" key="12">
    <source>
        <dbReference type="EMBL" id="CAJ0581937.1"/>
    </source>
</evidence>
<evidence type="ECO:0000256" key="6">
    <source>
        <dbReference type="ARBA" id="ARBA00023139"/>
    </source>
</evidence>
<dbReference type="CDD" id="cd00066">
    <property type="entry name" value="G-alpha"/>
    <property type="match status" value="1"/>
</dbReference>
<sequence>MGSACSNQAGHKADPAQIEQNRAIEKELMTERKKKVLKLLLLGPGESGKSTTLKQIRIIHDQGFSDDEKEHRKYIIYQNLLTGCVDLAKAMDEHRISYEMPETYDLSQNIMRYLEENKNNERVLLTETIADQIARFLMDPAVQKALYRTPEISIDDAGVYFMQNLDRVREPDYLPTTDDILKSRVPTTGVIQFSFIIKNFVFRVFDNRMRDSIELFSQICNNQWFADTAMILFLNKIDLFEEKIKVFPITVALPRYKGEMEYRPVLDYITKKFKQQNKNQKRTVYHHETCATDTSQIQVVIDSVIDVVIQQTMQKVGIQ</sequence>
<dbReference type="GO" id="GO:0031683">
    <property type="term" value="F:G-protein beta/gamma-subunit complex binding"/>
    <property type="evidence" value="ECO:0007669"/>
    <property type="project" value="InterPro"/>
</dbReference>
<dbReference type="PANTHER" id="PTHR10218">
    <property type="entry name" value="GTP-BINDING PROTEIN ALPHA SUBUNIT"/>
    <property type="match status" value="1"/>
</dbReference>
<feature type="binding site" evidence="9">
    <location>
        <begin position="181"/>
        <end position="187"/>
    </location>
    <ligand>
        <name>GTP</name>
        <dbReference type="ChEBI" id="CHEBI:37565"/>
    </ligand>
</feature>
<evidence type="ECO:0000256" key="2">
    <source>
        <dbReference type="ARBA" id="ARBA00022723"/>
    </source>
</evidence>
<comment type="caution">
    <text evidence="12">The sequence shown here is derived from an EMBL/GenBank/DDBJ whole genome shotgun (WGS) entry which is preliminary data.</text>
</comment>
<dbReference type="GO" id="GO:0003924">
    <property type="term" value="F:GTPase activity"/>
    <property type="evidence" value="ECO:0007669"/>
    <property type="project" value="InterPro"/>
</dbReference>
<feature type="binding site" evidence="10">
    <location>
        <position position="50"/>
    </location>
    <ligand>
        <name>Mg(2+)</name>
        <dbReference type="ChEBI" id="CHEBI:18420"/>
    </ligand>
</feature>
<dbReference type="Gene3D" id="3.40.50.300">
    <property type="entry name" value="P-loop containing nucleotide triphosphate hydrolases"/>
    <property type="match status" value="1"/>
</dbReference>
<evidence type="ECO:0000313" key="13">
    <source>
        <dbReference type="Proteomes" id="UP001177023"/>
    </source>
</evidence>
<evidence type="ECO:0000256" key="4">
    <source>
        <dbReference type="ARBA" id="ARBA00022842"/>
    </source>
</evidence>
<evidence type="ECO:0000256" key="7">
    <source>
        <dbReference type="ARBA" id="ARBA00023224"/>
    </source>
</evidence>
<dbReference type="Pfam" id="PF00503">
    <property type="entry name" value="G-alpha"/>
    <property type="match status" value="2"/>
</dbReference>
<dbReference type="SMART" id="SM00275">
    <property type="entry name" value="G_alpha"/>
    <property type="match status" value="1"/>
</dbReference>
<dbReference type="AlphaFoldDB" id="A0AA36D8Y1"/>
<dbReference type="SUPFAM" id="SSF47895">
    <property type="entry name" value="Transducin (alpha subunit), insertion domain"/>
    <property type="match status" value="1"/>
</dbReference>
<dbReference type="InterPro" id="IPR001019">
    <property type="entry name" value="Gprotein_alpha_su"/>
</dbReference>
<keyword evidence="13" id="KW-1185">Reference proteome</keyword>
<reference evidence="12" key="1">
    <citation type="submission" date="2023-06" db="EMBL/GenBank/DDBJ databases">
        <authorList>
            <person name="Delattre M."/>
        </authorList>
    </citation>
    <scope>NUCLEOTIDE SEQUENCE</scope>
    <source>
        <strain evidence="12">AF72</strain>
    </source>
</reference>
<dbReference type="InterPro" id="IPR027417">
    <property type="entry name" value="P-loop_NTPase"/>
</dbReference>
<evidence type="ECO:0000256" key="5">
    <source>
        <dbReference type="ARBA" id="ARBA00023134"/>
    </source>
</evidence>
<protein>
    <submittedName>
        <fullName evidence="12">Uncharacterized protein</fullName>
    </submittedName>
</protein>
<keyword evidence="8" id="KW-0449">Lipoprotein</keyword>
<feature type="binding site" evidence="9">
    <location>
        <begin position="235"/>
        <end position="238"/>
    </location>
    <ligand>
        <name>GTP</name>
        <dbReference type="ChEBI" id="CHEBI:37565"/>
    </ligand>
</feature>
<evidence type="ECO:0000256" key="10">
    <source>
        <dbReference type="PIRSR" id="PIRSR601019-2"/>
    </source>
</evidence>
<evidence type="ECO:0000256" key="1">
    <source>
        <dbReference type="ARBA" id="ARBA00022707"/>
    </source>
</evidence>
<keyword evidence="5 9" id="KW-0342">GTP-binding</keyword>
<feature type="non-terminal residue" evidence="12">
    <location>
        <position position="1"/>
    </location>
</feature>
<dbReference type="GO" id="GO:0001664">
    <property type="term" value="F:G protein-coupled receptor binding"/>
    <property type="evidence" value="ECO:0007669"/>
    <property type="project" value="TreeGrafter"/>
</dbReference>
<dbReference type="FunFam" id="3.40.50.300:FF:003800">
    <property type="entry name" value="Guanine nucleotide-binding protein G(k) subunit alpha"/>
    <property type="match status" value="1"/>
</dbReference>
<dbReference type="PRINTS" id="PR00318">
    <property type="entry name" value="GPROTEINA"/>
</dbReference>
<dbReference type="SUPFAM" id="SSF52540">
    <property type="entry name" value="P-loop containing nucleoside triphosphate hydrolases"/>
    <property type="match status" value="1"/>
</dbReference>
<keyword evidence="7" id="KW-0807">Transducer</keyword>
<evidence type="ECO:0000256" key="9">
    <source>
        <dbReference type="PIRSR" id="PIRSR601019-1"/>
    </source>
</evidence>
<dbReference type="EMBL" id="CATQJA010002664">
    <property type="protein sequence ID" value="CAJ0581937.1"/>
    <property type="molecule type" value="Genomic_DNA"/>
</dbReference>
<feature type="binding site" evidence="10">
    <location>
        <position position="187"/>
    </location>
    <ligand>
        <name>Mg(2+)</name>
        <dbReference type="ChEBI" id="CHEBI:18420"/>
    </ligand>
</feature>
<accession>A0AA36D8Y1</accession>
<dbReference type="Gene3D" id="1.10.400.10">
    <property type="entry name" value="GI Alpha 1, domain 2-like"/>
    <property type="match status" value="1"/>
</dbReference>
<dbReference type="GO" id="GO:0005737">
    <property type="term" value="C:cytoplasm"/>
    <property type="evidence" value="ECO:0007669"/>
    <property type="project" value="TreeGrafter"/>
</dbReference>
<organism evidence="12 13">
    <name type="scientific">Mesorhabditis spiculigera</name>
    <dbReference type="NCBI Taxonomy" id="96644"/>
    <lineage>
        <taxon>Eukaryota</taxon>
        <taxon>Metazoa</taxon>
        <taxon>Ecdysozoa</taxon>
        <taxon>Nematoda</taxon>
        <taxon>Chromadorea</taxon>
        <taxon>Rhabditida</taxon>
        <taxon>Rhabditina</taxon>
        <taxon>Rhabditomorpha</taxon>
        <taxon>Rhabditoidea</taxon>
        <taxon>Rhabditidae</taxon>
        <taxon>Mesorhabditinae</taxon>
        <taxon>Mesorhabditis</taxon>
    </lineage>
</organism>
<keyword evidence="4 10" id="KW-0460">Magnesium</keyword>
<dbReference type="PANTHER" id="PTHR10218:SF196">
    <property type="entry name" value="GUANINE NUCLEOTIDE-BINDING PROTEIN ALPHA-8 SUBUNIT"/>
    <property type="match status" value="1"/>
</dbReference>
<evidence type="ECO:0000256" key="3">
    <source>
        <dbReference type="ARBA" id="ARBA00022741"/>
    </source>
</evidence>
<feature type="binding site" evidence="9">
    <location>
        <begin position="46"/>
        <end position="51"/>
    </location>
    <ligand>
        <name>GTP</name>
        <dbReference type="ChEBI" id="CHEBI:37565"/>
    </ligand>
</feature>
<keyword evidence="1" id="KW-0519">Myristate</keyword>
<dbReference type="InterPro" id="IPR011025">
    <property type="entry name" value="GproteinA_insert"/>
</dbReference>
<keyword evidence="2 10" id="KW-0479">Metal-binding</keyword>
<evidence type="ECO:0000256" key="8">
    <source>
        <dbReference type="ARBA" id="ARBA00023288"/>
    </source>
</evidence>
<evidence type="ECO:0000256" key="11">
    <source>
        <dbReference type="SAM" id="MobiDB-lite"/>
    </source>
</evidence>